<dbReference type="EMBL" id="JAPUUL010000028">
    <property type="protein sequence ID" value="KAJ8133263.1"/>
    <property type="molecule type" value="Genomic_DNA"/>
</dbReference>
<accession>A0ACC2K0D9</accession>
<reference evidence="1" key="1">
    <citation type="submission" date="2022-12" db="EMBL/GenBank/DDBJ databases">
        <title>Genome Sequence of Lasiodiplodia mahajangana.</title>
        <authorList>
            <person name="Buettner E."/>
        </authorList>
    </citation>
    <scope>NUCLEOTIDE SEQUENCE</scope>
    <source>
        <strain evidence="1">VT137</strain>
    </source>
</reference>
<gene>
    <name evidence="1" type="ORF">O1611_g367</name>
</gene>
<sequence>MRPNPLEATGEQLQKLLIDGDLTSEELIQISLAQIEAYDSKGPCLRAMINVTPRETLMEIARHLDRERADGKLRGPLHGIPIIIKDIIDTDPSWGMPTTQGSKVLEHAENAGEAKLVKKLRAAGMIILGKTNLSNPGGSSTGSAVGVAAGYSPVSIGGEANGSIMTPASRSALFGLKATPGTISTEGIFTISPTFETFGPMAKSVKDLSDVMQIVLQAAKEPRTLDVQFQNNWSGITLGFVDPEKWKLPEGLFTSDPEYLKKIRSSIEDAISLIRAEKGVVHYPVSIIHPSEVTYNGHPGFTAVFLPEMRKSINRYLSTLTKSPVRTLAEIIEWNDGHPDDQAGIDQAYLIQAQANNTSDTEFEEARAHVRKLAGDDGPLKLMDELGLDAICAPTDGPICTISALAGCPTATAPLGYLEPSGRPFGLTFLARRGREDTLIRLLSIFEATFPKRRLPSLLRERRGSFINY</sequence>
<dbReference type="Proteomes" id="UP001153332">
    <property type="component" value="Unassembled WGS sequence"/>
</dbReference>
<name>A0ACC2K0D9_9PEZI</name>
<protein>
    <submittedName>
        <fullName evidence="1">Uncharacterized protein</fullName>
    </submittedName>
</protein>
<evidence type="ECO:0000313" key="2">
    <source>
        <dbReference type="Proteomes" id="UP001153332"/>
    </source>
</evidence>
<evidence type="ECO:0000313" key="1">
    <source>
        <dbReference type="EMBL" id="KAJ8133263.1"/>
    </source>
</evidence>
<organism evidence="1 2">
    <name type="scientific">Lasiodiplodia mahajangana</name>
    <dbReference type="NCBI Taxonomy" id="1108764"/>
    <lineage>
        <taxon>Eukaryota</taxon>
        <taxon>Fungi</taxon>
        <taxon>Dikarya</taxon>
        <taxon>Ascomycota</taxon>
        <taxon>Pezizomycotina</taxon>
        <taxon>Dothideomycetes</taxon>
        <taxon>Dothideomycetes incertae sedis</taxon>
        <taxon>Botryosphaeriales</taxon>
        <taxon>Botryosphaeriaceae</taxon>
        <taxon>Lasiodiplodia</taxon>
    </lineage>
</organism>
<comment type="caution">
    <text evidence="1">The sequence shown here is derived from an EMBL/GenBank/DDBJ whole genome shotgun (WGS) entry which is preliminary data.</text>
</comment>
<keyword evidence="2" id="KW-1185">Reference proteome</keyword>
<proteinExistence type="predicted"/>